<feature type="non-terminal residue" evidence="1">
    <location>
        <position position="60"/>
    </location>
</feature>
<reference evidence="1 2" key="1">
    <citation type="submission" date="2021-04" db="EMBL/GenBank/DDBJ databases">
        <authorList>
            <person name="De Guttry C."/>
            <person name="Zahm M."/>
            <person name="Klopp C."/>
            <person name="Cabau C."/>
            <person name="Louis A."/>
            <person name="Berthelot C."/>
            <person name="Parey E."/>
            <person name="Roest Crollius H."/>
            <person name="Montfort J."/>
            <person name="Robinson-Rechavi M."/>
            <person name="Bucao C."/>
            <person name="Bouchez O."/>
            <person name="Gislard M."/>
            <person name="Lluch J."/>
            <person name="Milhes M."/>
            <person name="Lampietro C."/>
            <person name="Lopez Roques C."/>
            <person name="Donnadieu C."/>
            <person name="Braasch I."/>
            <person name="Desvignes T."/>
            <person name="Postlethwait J."/>
            <person name="Bobe J."/>
            <person name="Wedekind C."/>
            <person name="Guiguen Y."/>
        </authorList>
    </citation>
    <scope>NUCLEOTIDE SEQUENCE [LARGE SCALE GENOMIC DNA]</scope>
    <source>
        <strain evidence="1">Cs_M1</strain>
        <tissue evidence="1">Blood</tissue>
    </source>
</reference>
<evidence type="ECO:0000313" key="2">
    <source>
        <dbReference type="Proteomes" id="UP001356427"/>
    </source>
</evidence>
<accession>A0AAN8KZG6</accession>
<evidence type="ECO:0000313" key="1">
    <source>
        <dbReference type="EMBL" id="KAK6294850.1"/>
    </source>
</evidence>
<name>A0AAN8KZG6_9TELE</name>
<protein>
    <submittedName>
        <fullName evidence="1">Uncharacterized protein</fullName>
    </submittedName>
</protein>
<gene>
    <name evidence="1" type="ORF">J4Q44_G00340760</name>
</gene>
<dbReference type="EMBL" id="JAGTTL010000034">
    <property type="protein sequence ID" value="KAK6294850.1"/>
    <property type="molecule type" value="Genomic_DNA"/>
</dbReference>
<comment type="caution">
    <text evidence="1">The sequence shown here is derived from an EMBL/GenBank/DDBJ whole genome shotgun (WGS) entry which is preliminary data.</text>
</comment>
<keyword evidence="2" id="KW-1185">Reference proteome</keyword>
<sequence length="60" mass="6760">MGSARLDSVKVTGYLTVTFLLNCSSFFSNPQDIKQYRGGGRRSHHFLYYITSPLTMTTPP</sequence>
<organism evidence="1 2">
    <name type="scientific">Coregonus suidteri</name>
    <dbReference type="NCBI Taxonomy" id="861788"/>
    <lineage>
        <taxon>Eukaryota</taxon>
        <taxon>Metazoa</taxon>
        <taxon>Chordata</taxon>
        <taxon>Craniata</taxon>
        <taxon>Vertebrata</taxon>
        <taxon>Euteleostomi</taxon>
        <taxon>Actinopterygii</taxon>
        <taxon>Neopterygii</taxon>
        <taxon>Teleostei</taxon>
        <taxon>Protacanthopterygii</taxon>
        <taxon>Salmoniformes</taxon>
        <taxon>Salmonidae</taxon>
        <taxon>Coregoninae</taxon>
        <taxon>Coregonus</taxon>
    </lineage>
</organism>
<dbReference type="AlphaFoldDB" id="A0AAN8KZG6"/>
<dbReference type="Proteomes" id="UP001356427">
    <property type="component" value="Unassembled WGS sequence"/>
</dbReference>
<proteinExistence type="predicted"/>